<organism evidence="3 5">
    <name type="scientific">Trichinella murrelli</name>
    <dbReference type="NCBI Taxonomy" id="144512"/>
    <lineage>
        <taxon>Eukaryota</taxon>
        <taxon>Metazoa</taxon>
        <taxon>Ecdysozoa</taxon>
        <taxon>Nematoda</taxon>
        <taxon>Enoplea</taxon>
        <taxon>Dorylaimia</taxon>
        <taxon>Trichinellida</taxon>
        <taxon>Trichinellidae</taxon>
        <taxon>Trichinella</taxon>
    </lineage>
</organism>
<dbReference type="Proteomes" id="UP000055048">
    <property type="component" value="Unassembled WGS sequence"/>
</dbReference>
<evidence type="ECO:0000313" key="5">
    <source>
        <dbReference type="Proteomes" id="UP000055048"/>
    </source>
</evidence>
<evidence type="ECO:0000313" key="3">
    <source>
        <dbReference type="EMBL" id="KRX31096.1"/>
    </source>
</evidence>
<sequence length="31" mass="3679">MEKQTTAVLLQCDLYKQDDSESFYVLKFTFS</sequence>
<proteinExistence type="predicted"/>
<dbReference type="EMBL" id="JYDJ01001840">
    <property type="protein sequence ID" value="KRX31332.1"/>
    <property type="molecule type" value="Genomic_DNA"/>
</dbReference>
<dbReference type="AlphaFoldDB" id="A0A0V0SWL1"/>
<keyword evidence="5" id="KW-1185">Reference proteome</keyword>
<dbReference type="EMBL" id="JYDJ01002021">
    <property type="protein sequence ID" value="KRX31041.1"/>
    <property type="molecule type" value="Genomic_DNA"/>
</dbReference>
<evidence type="ECO:0000313" key="1">
    <source>
        <dbReference type="EMBL" id="KRX29340.1"/>
    </source>
</evidence>
<protein>
    <submittedName>
        <fullName evidence="3">Uncharacterized protein</fullName>
    </submittedName>
</protein>
<reference evidence="3 5" key="1">
    <citation type="submission" date="2015-01" db="EMBL/GenBank/DDBJ databases">
        <title>Evolution of Trichinella species and genotypes.</title>
        <authorList>
            <person name="Korhonen P.K."/>
            <person name="Edoardo P."/>
            <person name="Giuseppe L.R."/>
            <person name="Gasser R.B."/>
        </authorList>
    </citation>
    <scope>NUCLEOTIDE SEQUENCE [LARGE SCALE GENOMIC DNA]</scope>
    <source>
        <strain evidence="3">ISS417</strain>
    </source>
</reference>
<gene>
    <name evidence="3" type="ORF">T05_10405</name>
    <name evidence="2" type="ORF">T05_13365</name>
    <name evidence="4" type="ORF">T05_1765</name>
    <name evidence="1" type="ORF">T05_7196</name>
</gene>
<accession>A0A0V0SWL1</accession>
<dbReference type="EMBL" id="JYDJ01001983">
    <property type="protein sequence ID" value="KRX31096.1"/>
    <property type="molecule type" value="Genomic_DNA"/>
</dbReference>
<dbReference type="EMBL" id="JYDJ01003409">
    <property type="protein sequence ID" value="KRX29340.1"/>
    <property type="molecule type" value="Genomic_DNA"/>
</dbReference>
<name>A0A0V0SWL1_9BILA</name>
<evidence type="ECO:0000313" key="2">
    <source>
        <dbReference type="EMBL" id="KRX31041.1"/>
    </source>
</evidence>
<evidence type="ECO:0000313" key="4">
    <source>
        <dbReference type="EMBL" id="KRX31332.1"/>
    </source>
</evidence>
<comment type="caution">
    <text evidence="3">The sequence shown here is derived from an EMBL/GenBank/DDBJ whole genome shotgun (WGS) entry which is preliminary data.</text>
</comment>